<dbReference type="Proteomes" id="UP000033411">
    <property type="component" value="Unassembled WGS sequence"/>
</dbReference>
<dbReference type="SUPFAM" id="SSF64518">
    <property type="entry name" value="Phase 1 flagellin"/>
    <property type="match status" value="1"/>
</dbReference>
<keyword evidence="3" id="KW-1185">Reference proteome</keyword>
<sequence length="644" mass="67214">MIVNKTMFPVQTGFGVISKMRDRFDALQVQLATGQKAGTLSEMGRDLPVSLSVRSRLDKIEGYSANIDTVNLRLGFLNNTMARFDKLEAEARNASIQGQYGTNNINMATLPGLSNARFDEVVTMLNLDVAGRYLFGGSNTDKAPLPSTTELLEGQGGRDGFKTVVGERKAADAGVLGNGRMTTGVSNGSVSLTEDGQHPFGFKILRVTSTAPATVVDTGTRSASAPVTPPAVQTGNTNSITFNAGGEQIKPGQTITIGLGLPDGLDTQITLTAIAPEDAPPGPGQFVVGLDADATAVNFEKALGESLVFEASTSLAAASTFAASEMFFNGPGEPALRVDGDPATAQGLRLATSSDTVQWYTGQTPAVSAQGMGRLGISTENSTVTLQEAAPSSSKYGFQISGATISPSTSQITTSHTATNPSSTSVSMPSNAGPGDQVTLTLTEPNGTSRTVTLTAVQGKAGAGQFSIGATPDETAANFAASLEVAVTNSAVMAEGNPRQSVTAQVDDATRVNYGIQANESGMLRLMRTMASLSVETYSESDPSAKGRYDAMAVRQQAQMSESHNSEAGSIEILTMELSVAQSTANSATARHTSYRLQLENMLSDVETVDKESVAMEILALQTRLQASFQTTAMIAKLSLVNYL</sequence>
<gene>
    <name evidence="2" type="ORF">WH87_15755</name>
</gene>
<dbReference type="STRING" id="1293439.WH87_15755"/>
<accession>A0A0F5Q3L7</accession>
<feature type="compositionally biased region" description="Low complexity" evidence="1">
    <location>
        <begin position="407"/>
        <end position="417"/>
    </location>
</feature>
<dbReference type="PATRIC" id="fig|1293439.3.peg.3211"/>
<dbReference type="RefSeq" id="WP_046140584.1">
    <property type="nucleotide sequence ID" value="NZ_LANJ01000045.1"/>
</dbReference>
<comment type="caution">
    <text evidence="2">The sequence shown here is derived from an EMBL/GenBank/DDBJ whole genome shotgun (WGS) entry which is preliminary data.</text>
</comment>
<dbReference type="AlphaFoldDB" id="A0A0F5Q3L7"/>
<dbReference type="EMBL" id="LANJ01000045">
    <property type="protein sequence ID" value="KKC35518.1"/>
    <property type="molecule type" value="Genomic_DNA"/>
</dbReference>
<organism evidence="2 3">
    <name type="scientific">Devosia epidermidihirudinis</name>
    <dbReference type="NCBI Taxonomy" id="1293439"/>
    <lineage>
        <taxon>Bacteria</taxon>
        <taxon>Pseudomonadati</taxon>
        <taxon>Pseudomonadota</taxon>
        <taxon>Alphaproteobacteria</taxon>
        <taxon>Hyphomicrobiales</taxon>
        <taxon>Devosiaceae</taxon>
        <taxon>Devosia</taxon>
    </lineage>
</organism>
<proteinExistence type="predicted"/>
<dbReference type="OrthoDB" id="7312911at2"/>
<name>A0A0F5Q3L7_9HYPH</name>
<feature type="region of interest" description="Disordered" evidence="1">
    <location>
        <begin position="407"/>
        <end position="438"/>
    </location>
</feature>
<reference evidence="2 3" key="1">
    <citation type="submission" date="2015-03" db="EMBL/GenBank/DDBJ databases">
        <authorList>
            <person name="Lepp D."/>
            <person name="Hassan Y.I."/>
            <person name="Li X.-Z."/>
            <person name="Zhou T."/>
        </authorList>
    </citation>
    <scope>NUCLEOTIDE SEQUENCE [LARGE SCALE GENOMIC DNA]</scope>
    <source>
        <strain evidence="2 3">E84</strain>
    </source>
</reference>
<evidence type="ECO:0000256" key="1">
    <source>
        <dbReference type="SAM" id="MobiDB-lite"/>
    </source>
</evidence>
<feature type="compositionally biased region" description="Polar residues" evidence="1">
    <location>
        <begin position="418"/>
        <end position="430"/>
    </location>
</feature>
<evidence type="ECO:0000313" key="3">
    <source>
        <dbReference type="Proteomes" id="UP000033411"/>
    </source>
</evidence>
<protein>
    <recommendedName>
        <fullName evidence="4">Flagellin N-terminal domain-containing protein</fullName>
    </recommendedName>
</protein>
<evidence type="ECO:0008006" key="4">
    <source>
        <dbReference type="Google" id="ProtNLM"/>
    </source>
</evidence>
<evidence type="ECO:0000313" key="2">
    <source>
        <dbReference type="EMBL" id="KKC35518.1"/>
    </source>
</evidence>